<dbReference type="PANTHER" id="PTHR43823:SF3">
    <property type="entry name" value="MULTIDRUG EXPORT PROTEIN MEPA"/>
    <property type="match status" value="1"/>
</dbReference>
<accession>A0A640MXM5</accession>
<dbReference type="EMBL" id="BLEX01000010">
    <property type="protein sequence ID" value="GEU18887.1"/>
    <property type="molecule type" value="Genomic_DNA"/>
</dbReference>
<evidence type="ECO:0008006" key="8">
    <source>
        <dbReference type="Google" id="ProtNLM"/>
    </source>
</evidence>
<feature type="transmembrane region" description="Helical" evidence="6">
    <location>
        <begin position="50"/>
        <end position="72"/>
    </location>
</feature>
<reference evidence="7" key="2">
    <citation type="submission" date="2019-12" db="EMBL/GenBank/DDBJ databases">
        <authorList>
            <person name="Hoang T.H.H."/>
            <person name="Okutani A."/>
        </authorList>
    </citation>
    <scope>NUCLEOTIDE SEQUENCE</scope>
    <source>
        <strain evidence="7">LamDB</strain>
    </source>
</reference>
<dbReference type="PANTHER" id="PTHR43823">
    <property type="entry name" value="SPORULATION PROTEIN YKVU"/>
    <property type="match status" value="1"/>
</dbReference>
<protein>
    <recommendedName>
        <fullName evidence="8">MATE family efflux transporter</fullName>
    </recommendedName>
</protein>
<evidence type="ECO:0000256" key="1">
    <source>
        <dbReference type="ARBA" id="ARBA00004651"/>
    </source>
</evidence>
<keyword evidence="4 6" id="KW-1133">Transmembrane helix</keyword>
<dbReference type="InterPro" id="IPR051327">
    <property type="entry name" value="MATE_MepA_subfamily"/>
</dbReference>
<reference evidence="7" key="1">
    <citation type="submission" date="2019-12" db="EMBL/GenBank/DDBJ databases">
        <title>Epidemiological and comparative genomic analysis of Bacillus anthracis isolated from northern Vietnam.</title>
        <authorList>
            <person name="Hoang T.T.H."/>
            <person name="Dang D.A."/>
            <person name="Pham M.H."/>
            <person name="Luong M.H."/>
            <person name="Tran N.D."/>
            <person name="Nguyen T.H."/>
            <person name="Nguyen T.T."/>
            <person name="Inoue S."/>
            <person name="Morikawa S."/>
            <person name="Okutani A."/>
        </authorList>
    </citation>
    <scope>NUCLEOTIDE SEQUENCE</scope>
    <source>
        <strain evidence="7">LamDB</strain>
    </source>
</reference>
<name>A0A640MXM5_BACAN</name>
<dbReference type="GO" id="GO:0005886">
    <property type="term" value="C:plasma membrane"/>
    <property type="evidence" value="ECO:0007669"/>
    <property type="project" value="UniProtKB-SubCell"/>
</dbReference>
<comment type="subcellular location">
    <subcellularLocation>
        <location evidence="1">Cell membrane</location>
        <topology evidence="1">Multi-pass membrane protein</topology>
    </subcellularLocation>
</comment>
<organism evidence="7">
    <name type="scientific">Bacillus anthracis</name>
    <name type="common">anthrax bacterium</name>
    <dbReference type="NCBI Taxonomy" id="1392"/>
    <lineage>
        <taxon>Bacteria</taxon>
        <taxon>Bacillati</taxon>
        <taxon>Bacillota</taxon>
        <taxon>Bacilli</taxon>
        <taxon>Bacillales</taxon>
        <taxon>Bacillaceae</taxon>
        <taxon>Bacillus</taxon>
        <taxon>Bacillus cereus group</taxon>
    </lineage>
</organism>
<feature type="transmembrane region" description="Helical" evidence="6">
    <location>
        <begin position="21"/>
        <end position="44"/>
    </location>
</feature>
<evidence type="ECO:0000256" key="5">
    <source>
        <dbReference type="ARBA" id="ARBA00023136"/>
    </source>
</evidence>
<comment type="caution">
    <text evidence="7">The sequence shown here is derived from an EMBL/GenBank/DDBJ whole genome shotgun (WGS) entry which is preliminary data.</text>
</comment>
<keyword evidence="5 6" id="KW-0472">Membrane</keyword>
<dbReference type="GO" id="GO:0042910">
    <property type="term" value="F:xenobiotic transmembrane transporter activity"/>
    <property type="evidence" value="ECO:0007669"/>
    <property type="project" value="InterPro"/>
</dbReference>
<dbReference type="InterPro" id="IPR002528">
    <property type="entry name" value="MATE_fam"/>
</dbReference>
<evidence type="ECO:0000256" key="2">
    <source>
        <dbReference type="ARBA" id="ARBA00022475"/>
    </source>
</evidence>
<keyword evidence="2" id="KW-1003">Cell membrane</keyword>
<sequence>MKDEQLFYFEESSIFKAMMHFSLPMMIGSLLSVIYGILNIYFIGFLDNSHMISAISLTLPIFAVLMAFGNLFGVGGGTYISRLLGAKDYIKSHYVSSFSI</sequence>
<gene>
    <name evidence="7" type="ORF">LamDB_48710</name>
</gene>
<evidence type="ECO:0000256" key="3">
    <source>
        <dbReference type="ARBA" id="ARBA00022692"/>
    </source>
</evidence>
<dbReference type="GO" id="GO:0015297">
    <property type="term" value="F:antiporter activity"/>
    <property type="evidence" value="ECO:0007669"/>
    <property type="project" value="InterPro"/>
</dbReference>
<evidence type="ECO:0000313" key="7">
    <source>
        <dbReference type="EMBL" id="GEU18887.1"/>
    </source>
</evidence>
<keyword evidence="3 6" id="KW-0812">Transmembrane</keyword>
<dbReference type="AlphaFoldDB" id="A0A640MXM5"/>
<dbReference type="Pfam" id="PF01554">
    <property type="entry name" value="MatE"/>
    <property type="match status" value="1"/>
</dbReference>
<evidence type="ECO:0000256" key="6">
    <source>
        <dbReference type="SAM" id="Phobius"/>
    </source>
</evidence>
<evidence type="ECO:0000256" key="4">
    <source>
        <dbReference type="ARBA" id="ARBA00022989"/>
    </source>
</evidence>
<proteinExistence type="predicted"/>